<dbReference type="NCBIfam" id="TIGR01123">
    <property type="entry name" value="ilvE_II"/>
    <property type="match status" value="1"/>
</dbReference>
<comment type="catalytic activity">
    <reaction evidence="9">
        <text>L-leucine + 2-oxoglutarate = 4-methyl-2-oxopentanoate + L-glutamate</text>
        <dbReference type="Rhea" id="RHEA:18321"/>
        <dbReference type="ChEBI" id="CHEBI:16810"/>
        <dbReference type="ChEBI" id="CHEBI:17865"/>
        <dbReference type="ChEBI" id="CHEBI:29985"/>
        <dbReference type="ChEBI" id="CHEBI:57427"/>
        <dbReference type="EC" id="2.6.1.42"/>
    </reaction>
</comment>
<dbReference type="OrthoDB" id="409992at2759"/>
<evidence type="ECO:0000256" key="8">
    <source>
        <dbReference type="RuleBase" id="RU004516"/>
    </source>
</evidence>
<dbReference type="PIRSF" id="PIRSF006468">
    <property type="entry name" value="BCAT1"/>
    <property type="match status" value="1"/>
</dbReference>
<dbReference type="GO" id="GO:0052656">
    <property type="term" value="F:L-isoleucine-2-oxoglutarate transaminase activity"/>
    <property type="evidence" value="ECO:0007669"/>
    <property type="project" value="RHEA"/>
</dbReference>
<dbReference type="Proteomes" id="UP000283530">
    <property type="component" value="Unassembled WGS sequence"/>
</dbReference>
<comment type="caution">
    <text evidence="10">The sequence shown here is derived from an EMBL/GenBank/DDBJ whole genome shotgun (WGS) entry which is preliminary data.</text>
</comment>
<comment type="catalytic activity">
    <reaction evidence="9">
        <text>L-valine + 2-oxoglutarate = 3-methyl-2-oxobutanoate + L-glutamate</text>
        <dbReference type="Rhea" id="RHEA:24813"/>
        <dbReference type="ChEBI" id="CHEBI:11851"/>
        <dbReference type="ChEBI" id="CHEBI:16810"/>
        <dbReference type="ChEBI" id="CHEBI:29985"/>
        <dbReference type="ChEBI" id="CHEBI:57762"/>
        <dbReference type="EC" id="2.6.1.42"/>
    </reaction>
</comment>
<evidence type="ECO:0000256" key="9">
    <source>
        <dbReference type="RuleBase" id="RU004517"/>
    </source>
</evidence>
<dbReference type="InterPro" id="IPR005786">
    <property type="entry name" value="B_amino_transII"/>
</dbReference>
<dbReference type="InterPro" id="IPR043132">
    <property type="entry name" value="BCAT-like_C"/>
</dbReference>
<evidence type="ECO:0000256" key="3">
    <source>
        <dbReference type="ARBA" id="ARBA00022576"/>
    </source>
</evidence>
<dbReference type="FunFam" id="3.30.470.10:FF:000003">
    <property type="entry name" value="Branched-chain-amino-acid aminotransferase"/>
    <property type="match status" value="1"/>
</dbReference>
<dbReference type="NCBIfam" id="NF009897">
    <property type="entry name" value="PRK13357.1"/>
    <property type="match status" value="1"/>
</dbReference>
<feature type="modified residue" description="N6-(pyridoxal phosphate)lysine" evidence="6">
    <location>
        <position position="240"/>
    </location>
</feature>
<dbReference type="STRING" id="337451.A0A443NWP0"/>
<dbReference type="InterPro" id="IPR001544">
    <property type="entry name" value="Aminotrans_IV"/>
</dbReference>
<organism evidence="10 11">
    <name type="scientific">Cinnamomum micranthum f. kanehirae</name>
    <dbReference type="NCBI Taxonomy" id="337451"/>
    <lineage>
        <taxon>Eukaryota</taxon>
        <taxon>Viridiplantae</taxon>
        <taxon>Streptophyta</taxon>
        <taxon>Embryophyta</taxon>
        <taxon>Tracheophyta</taxon>
        <taxon>Spermatophyta</taxon>
        <taxon>Magnoliopsida</taxon>
        <taxon>Magnoliidae</taxon>
        <taxon>Laurales</taxon>
        <taxon>Lauraceae</taxon>
        <taxon>Cinnamomum</taxon>
    </lineage>
</organism>
<keyword evidence="5 8" id="KW-0663">Pyridoxal phosphate</keyword>
<evidence type="ECO:0000256" key="4">
    <source>
        <dbReference type="ARBA" id="ARBA00022679"/>
    </source>
</evidence>
<comment type="cofactor">
    <cofactor evidence="1 8">
        <name>pyridoxal 5'-phosphate</name>
        <dbReference type="ChEBI" id="CHEBI:597326"/>
    </cofactor>
</comment>
<proteinExistence type="inferred from homology"/>
<keyword evidence="9" id="KW-0028">Amino-acid biosynthesis</keyword>
<protein>
    <recommendedName>
        <fullName evidence="9">Branched-chain-amino-acid aminotransferase</fullName>
        <ecNumber evidence="9">2.6.1.42</ecNumber>
    </recommendedName>
</protein>
<evidence type="ECO:0000256" key="7">
    <source>
        <dbReference type="RuleBase" id="RU004106"/>
    </source>
</evidence>
<dbReference type="GO" id="GO:0052655">
    <property type="term" value="F:L-valine-2-oxoglutarate transaminase activity"/>
    <property type="evidence" value="ECO:0007669"/>
    <property type="project" value="RHEA"/>
</dbReference>
<evidence type="ECO:0000256" key="1">
    <source>
        <dbReference type="ARBA" id="ARBA00001933"/>
    </source>
</evidence>
<dbReference type="SUPFAM" id="SSF56752">
    <property type="entry name" value="D-aminoacid aminotransferase-like PLP-dependent enzymes"/>
    <property type="match status" value="1"/>
</dbReference>
<dbReference type="InterPro" id="IPR036038">
    <property type="entry name" value="Aminotransferase-like"/>
</dbReference>
<evidence type="ECO:0000313" key="10">
    <source>
        <dbReference type="EMBL" id="RWR82906.1"/>
    </source>
</evidence>
<comment type="catalytic activity">
    <reaction evidence="9">
        <text>L-isoleucine + 2-oxoglutarate = (S)-3-methyl-2-oxopentanoate + L-glutamate</text>
        <dbReference type="Rhea" id="RHEA:24801"/>
        <dbReference type="ChEBI" id="CHEBI:16810"/>
        <dbReference type="ChEBI" id="CHEBI:29985"/>
        <dbReference type="ChEBI" id="CHEBI:35146"/>
        <dbReference type="ChEBI" id="CHEBI:58045"/>
        <dbReference type="EC" id="2.6.1.42"/>
    </reaction>
</comment>
<dbReference type="InterPro" id="IPR043131">
    <property type="entry name" value="BCAT-like_N"/>
</dbReference>
<comment type="similarity">
    <text evidence="2 7">Belongs to the class-IV pyridoxal-phosphate-dependent aminotransferase family.</text>
</comment>
<dbReference type="Gene3D" id="3.30.470.10">
    <property type="match status" value="1"/>
</dbReference>
<sequence>MFVTRHGRCDFMRSLERFLGRCCFNKIGNYCYTSQAATSLQQTCEATTTDADRGYEDCTNVNWDELGFGLMPTDYMYIMKCSRDEKFLAGKLNRYGNIELSPSSGVLNYGQGIFEGLKAYRKEDGRLLLFRPEENARRMQMGAERMCMPSPSTHQFLHAVKQTVLANRRWVPPPGKGSLYVRPLLIGTGPVMGLAPAPDYTFLIYASPVGNYFKEGLSPLNLFVDDDYHRASPGGTGGVKTISNYAPVLKAQTQAKKKGFSDVIFLDSVNKRFLEEASSCNIFLIKDNVISTPSTQGTILAGITRKSIIEIALKYDYQVEERPVPVEELLNADEVFCTGTAVVVAPVGSVTYHGKRVEYRSGVQTVSHRLYSALTSIQMGLVEDTMGWTVEID</sequence>
<keyword evidence="3 9" id="KW-0032">Aminotransferase</keyword>
<gene>
    <name evidence="10" type="ORF">CKAN_01164400</name>
</gene>
<dbReference type="InterPro" id="IPR033939">
    <property type="entry name" value="BCAT_family"/>
</dbReference>
<dbReference type="PANTHER" id="PTHR42825:SF29">
    <property type="entry name" value="BRANCHED-CHAIN-AMINO-ACID AMINOTRANSFERASE"/>
    <property type="match status" value="1"/>
</dbReference>
<dbReference type="Gene3D" id="3.20.10.10">
    <property type="entry name" value="D-amino Acid Aminotransferase, subunit A, domain 2"/>
    <property type="match status" value="1"/>
</dbReference>
<reference evidence="10 11" key="1">
    <citation type="journal article" date="2019" name="Nat. Plants">
        <title>Stout camphor tree genome fills gaps in understanding of flowering plant genome evolution.</title>
        <authorList>
            <person name="Chaw S.M."/>
            <person name="Liu Y.C."/>
            <person name="Wu Y.W."/>
            <person name="Wang H.Y."/>
            <person name="Lin C.I."/>
            <person name="Wu C.S."/>
            <person name="Ke H.M."/>
            <person name="Chang L.Y."/>
            <person name="Hsu C.Y."/>
            <person name="Yang H.T."/>
            <person name="Sudianto E."/>
            <person name="Hsu M.H."/>
            <person name="Wu K.P."/>
            <person name="Wang L.N."/>
            <person name="Leebens-Mack J.H."/>
            <person name="Tsai I.J."/>
        </authorList>
    </citation>
    <scope>NUCLEOTIDE SEQUENCE [LARGE SCALE GENOMIC DNA]</scope>
    <source>
        <strain evidence="11">cv. Chaw 1501</strain>
        <tissue evidence="10">Young leaves</tissue>
    </source>
</reference>
<dbReference type="EC" id="2.6.1.42" evidence="9"/>
<evidence type="ECO:0000313" key="11">
    <source>
        <dbReference type="Proteomes" id="UP000283530"/>
    </source>
</evidence>
<dbReference type="GO" id="GO:0005737">
    <property type="term" value="C:cytoplasm"/>
    <property type="evidence" value="ECO:0007669"/>
    <property type="project" value="UniProtKB-ARBA"/>
</dbReference>
<evidence type="ECO:0000256" key="2">
    <source>
        <dbReference type="ARBA" id="ARBA00009320"/>
    </source>
</evidence>
<name>A0A443NWP0_9MAGN</name>
<dbReference type="EMBL" id="QPKB01000004">
    <property type="protein sequence ID" value="RWR82906.1"/>
    <property type="molecule type" value="Genomic_DNA"/>
</dbReference>
<dbReference type="GO" id="GO:0008652">
    <property type="term" value="P:amino acid biosynthetic process"/>
    <property type="evidence" value="ECO:0007669"/>
    <property type="project" value="UniProtKB-KW"/>
</dbReference>
<dbReference type="FunFam" id="3.20.10.10:FF:000003">
    <property type="entry name" value="Branched-chain-amino-acid aminotransferase"/>
    <property type="match status" value="1"/>
</dbReference>
<dbReference type="PANTHER" id="PTHR42825">
    <property type="entry name" value="AMINO ACID AMINOTRANSFERASE"/>
    <property type="match status" value="1"/>
</dbReference>
<dbReference type="Pfam" id="PF01063">
    <property type="entry name" value="Aminotran_4"/>
    <property type="match status" value="1"/>
</dbReference>
<keyword evidence="11" id="KW-1185">Reference proteome</keyword>
<dbReference type="CDD" id="cd01557">
    <property type="entry name" value="BCAT_beta_family"/>
    <property type="match status" value="1"/>
</dbReference>
<evidence type="ECO:0000256" key="6">
    <source>
        <dbReference type="PIRSR" id="PIRSR006468-1"/>
    </source>
</evidence>
<dbReference type="AlphaFoldDB" id="A0A443NWP0"/>
<keyword evidence="4 9" id="KW-0808">Transferase</keyword>
<dbReference type="GO" id="GO:0009082">
    <property type="term" value="P:branched-chain amino acid biosynthetic process"/>
    <property type="evidence" value="ECO:0007669"/>
    <property type="project" value="UniProtKB-KW"/>
</dbReference>
<accession>A0A443NWP0</accession>
<evidence type="ECO:0000256" key="5">
    <source>
        <dbReference type="ARBA" id="ARBA00022898"/>
    </source>
</evidence>
<keyword evidence="9" id="KW-0100">Branched-chain amino acid biosynthesis</keyword>
<dbReference type="InterPro" id="IPR018300">
    <property type="entry name" value="Aminotrans_IV_CS"/>
</dbReference>
<dbReference type="GO" id="GO:0052654">
    <property type="term" value="F:L-leucine-2-oxoglutarate transaminase activity"/>
    <property type="evidence" value="ECO:0007669"/>
    <property type="project" value="RHEA"/>
</dbReference>
<dbReference type="PROSITE" id="PS00770">
    <property type="entry name" value="AA_TRANSFER_CLASS_4"/>
    <property type="match status" value="1"/>
</dbReference>